<accession>A0A6G0QMH8</accession>
<dbReference type="SUPFAM" id="SSF49562">
    <property type="entry name" value="C2 domain (Calcium/lipid-binding domain, CaLB)"/>
    <property type="match status" value="1"/>
</dbReference>
<feature type="domain" description="C2" evidence="1">
    <location>
        <begin position="4"/>
        <end position="89"/>
    </location>
</feature>
<dbReference type="Proteomes" id="UP000486351">
    <property type="component" value="Unassembled WGS sequence"/>
</dbReference>
<dbReference type="CDD" id="cd00030">
    <property type="entry name" value="C2"/>
    <property type="match status" value="1"/>
</dbReference>
<name>A0A6G0QMH8_9STRA</name>
<evidence type="ECO:0000313" key="3">
    <source>
        <dbReference type="Proteomes" id="UP000486351"/>
    </source>
</evidence>
<evidence type="ECO:0000259" key="1">
    <source>
        <dbReference type="Pfam" id="PF00168"/>
    </source>
</evidence>
<dbReference type="InterPro" id="IPR035892">
    <property type="entry name" value="C2_domain_sf"/>
</dbReference>
<feature type="non-terminal residue" evidence="2">
    <location>
        <position position="140"/>
    </location>
</feature>
<protein>
    <recommendedName>
        <fullName evidence="1">C2 domain-containing protein</fullName>
    </recommendedName>
</protein>
<evidence type="ECO:0000313" key="2">
    <source>
        <dbReference type="EMBL" id="KAE9294192.1"/>
    </source>
</evidence>
<dbReference type="AlphaFoldDB" id="A0A6G0QMH8"/>
<dbReference type="EMBL" id="QXFY01002656">
    <property type="protein sequence ID" value="KAE9294192.1"/>
    <property type="molecule type" value="Genomic_DNA"/>
</dbReference>
<dbReference type="Pfam" id="PF00168">
    <property type="entry name" value="C2"/>
    <property type="match status" value="1"/>
</dbReference>
<dbReference type="Gene3D" id="2.60.40.150">
    <property type="entry name" value="C2 domain"/>
    <property type="match status" value="1"/>
</dbReference>
<proteinExistence type="predicted"/>
<gene>
    <name evidence="2" type="ORF">PF008_g24615</name>
</gene>
<comment type="caution">
    <text evidence="2">The sequence shown here is derived from an EMBL/GenBank/DDBJ whole genome shotgun (WGS) entry which is preliminary data.</text>
</comment>
<sequence>MKLDSAADLPLSDFSVAGSKSNPYVSLKLNGTKPHRPSLNNILNPVRDPPEHYIFPVRDAASATLYVVYEKDTLNPDDLVCVLESPVPTLDFADALMVALALAVADATPVWVAAFAFEGPPAFVTVPVLLESSCVAAFAF</sequence>
<reference evidence="2 3" key="1">
    <citation type="submission" date="2018-09" db="EMBL/GenBank/DDBJ databases">
        <title>Genomic investigation of the strawberry pathogen Phytophthora fragariae indicates pathogenicity is determined by transcriptional variation in three key races.</title>
        <authorList>
            <person name="Adams T.M."/>
            <person name="Armitage A.D."/>
            <person name="Sobczyk M.K."/>
            <person name="Bates H.J."/>
            <person name="Dunwell J.M."/>
            <person name="Nellist C.F."/>
            <person name="Harrison R.J."/>
        </authorList>
    </citation>
    <scope>NUCLEOTIDE SEQUENCE [LARGE SCALE GENOMIC DNA]</scope>
    <source>
        <strain evidence="2 3">NOV-77</strain>
    </source>
</reference>
<organism evidence="2 3">
    <name type="scientific">Phytophthora fragariae</name>
    <dbReference type="NCBI Taxonomy" id="53985"/>
    <lineage>
        <taxon>Eukaryota</taxon>
        <taxon>Sar</taxon>
        <taxon>Stramenopiles</taxon>
        <taxon>Oomycota</taxon>
        <taxon>Peronosporomycetes</taxon>
        <taxon>Peronosporales</taxon>
        <taxon>Peronosporaceae</taxon>
        <taxon>Phytophthora</taxon>
    </lineage>
</organism>
<dbReference type="InterPro" id="IPR000008">
    <property type="entry name" value="C2_dom"/>
</dbReference>